<feature type="domain" description="N-acetyltransferase" evidence="1">
    <location>
        <begin position="6"/>
        <end position="148"/>
    </location>
</feature>
<reference evidence="2 3" key="1">
    <citation type="submission" date="2018-06" db="EMBL/GenBank/DDBJ databases">
        <authorList>
            <consortium name="Pathogen Informatics"/>
            <person name="Doyle S."/>
        </authorList>
    </citation>
    <scope>NUCLEOTIDE SEQUENCE [LARGE SCALE GENOMIC DNA]</scope>
    <source>
        <strain evidence="2 3">NCTC7582</strain>
    </source>
</reference>
<evidence type="ECO:0000313" key="3">
    <source>
        <dbReference type="Proteomes" id="UP000251431"/>
    </source>
</evidence>
<evidence type="ECO:0000313" key="2">
    <source>
        <dbReference type="EMBL" id="SPU00892.1"/>
    </source>
</evidence>
<sequence>MDWKIKKFDELTVKELYEILKVRAEVFVVEQECVYQDLDSKDENAYHLFGEDQGEVVGYLRILPRGIAYEEAAIGRVLTKQTYRKKGLSLEMVKRAIDYILDDIGEDAIRISAQAYLLKFYEGFGFEKTSEVYLEDGIEHIEIYITGCPSNININLITNKQGVR</sequence>
<proteinExistence type="predicted"/>
<dbReference type="GO" id="GO:0016747">
    <property type="term" value="F:acyltransferase activity, transferring groups other than amino-acyl groups"/>
    <property type="evidence" value="ECO:0007669"/>
    <property type="project" value="InterPro"/>
</dbReference>
<dbReference type="EMBL" id="UAQE01000001">
    <property type="protein sequence ID" value="SPU00892.1"/>
    <property type="molecule type" value="Genomic_DNA"/>
</dbReference>
<keyword evidence="2" id="KW-0808">Transferase</keyword>
<dbReference type="Gene3D" id="3.40.630.30">
    <property type="match status" value="1"/>
</dbReference>
<dbReference type="RefSeq" id="WP_112117963.1">
    <property type="nucleotide sequence ID" value="NZ_UAQE01000001.1"/>
</dbReference>
<dbReference type="Proteomes" id="UP000251431">
    <property type="component" value="Unassembled WGS sequence"/>
</dbReference>
<dbReference type="Pfam" id="PF13673">
    <property type="entry name" value="Acetyltransf_10"/>
    <property type="match status" value="1"/>
</dbReference>
<organism evidence="2 3">
    <name type="scientific">Lysinibacillus capsici</name>
    <dbReference type="NCBI Taxonomy" id="2115968"/>
    <lineage>
        <taxon>Bacteria</taxon>
        <taxon>Bacillati</taxon>
        <taxon>Bacillota</taxon>
        <taxon>Bacilli</taxon>
        <taxon>Bacillales</taxon>
        <taxon>Bacillaceae</taxon>
        <taxon>Lysinibacillus</taxon>
    </lineage>
</organism>
<dbReference type="InterPro" id="IPR016181">
    <property type="entry name" value="Acyl_CoA_acyltransferase"/>
</dbReference>
<dbReference type="CDD" id="cd04301">
    <property type="entry name" value="NAT_SF"/>
    <property type="match status" value="1"/>
</dbReference>
<accession>A0A2X0ZGU0</accession>
<dbReference type="InterPro" id="IPR000182">
    <property type="entry name" value="GNAT_dom"/>
</dbReference>
<evidence type="ECO:0000259" key="1">
    <source>
        <dbReference type="PROSITE" id="PS51186"/>
    </source>
</evidence>
<protein>
    <submittedName>
        <fullName evidence="2">GCN5-like N-acetyltransferase</fullName>
    </submittedName>
</protein>
<gene>
    <name evidence="2" type="ORF">NCTC7582_03691</name>
</gene>
<name>A0A2X0ZGU0_9BACI</name>
<dbReference type="AlphaFoldDB" id="A0A2X0ZGU0"/>
<dbReference type="SUPFAM" id="SSF55729">
    <property type="entry name" value="Acyl-CoA N-acyltransferases (Nat)"/>
    <property type="match status" value="1"/>
</dbReference>
<dbReference type="PROSITE" id="PS51186">
    <property type="entry name" value="GNAT"/>
    <property type="match status" value="1"/>
</dbReference>